<evidence type="ECO:0000256" key="1">
    <source>
        <dbReference type="SAM" id="MobiDB-lite"/>
    </source>
</evidence>
<keyword evidence="3" id="KW-1185">Reference proteome</keyword>
<gene>
    <name evidence="2" type="ORF">MANY_10950</name>
</gene>
<evidence type="ECO:0000313" key="2">
    <source>
        <dbReference type="EMBL" id="BBZ75758.1"/>
    </source>
</evidence>
<dbReference type="AlphaFoldDB" id="A0A6N4W5F9"/>
<feature type="region of interest" description="Disordered" evidence="1">
    <location>
        <begin position="1"/>
        <end position="30"/>
    </location>
</feature>
<dbReference type="KEGG" id="many:MANY_10950"/>
<reference evidence="2 3" key="1">
    <citation type="journal article" date="2019" name="Emerg. Microbes Infect.">
        <title>Comprehensive subspecies identification of 175 nontuberculous mycobacteria species based on 7547 genomic profiles.</title>
        <authorList>
            <person name="Matsumoto Y."/>
            <person name="Kinjo T."/>
            <person name="Motooka D."/>
            <person name="Nabeya D."/>
            <person name="Jung N."/>
            <person name="Uechi K."/>
            <person name="Horii T."/>
            <person name="Iida T."/>
            <person name="Fujita J."/>
            <person name="Nakamura S."/>
        </authorList>
    </citation>
    <scope>NUCLEOTIDE SEQUENCE [LARGE SCALE GENOMIC DNA]</scope>
    <source>
        <strain evidence="2 3">JCM 30275</strain>
    </source>
</reference>
<evidence type="ECO:0000313" key="3">
    <source>
        <dbReference type="Proteomes" id="UP000467249"/>
    </source>
</evidence>
<name>A0A6N4W5F9_9MYCO</name>
<accession>A0A6N4W5F9</accession>
<dbReference type="Proteomes" id="UP000467249">
    <property type="component" value="Chromosome"/>
</dbReference>
<proteinExistence type="predicted"/>
<dbReference type="EMBL" id="AP022620">
    <property type="protein sequence ID" value="BBZ75758.1"/>
    <property type="molecule type" value="Genomic_DNA"/>
</dbReference>
<protein>
    <submittedName>
        <fullName evidence="2">Uncharacterized protein</fullName>
    </submittedName>
</protein>
<sequence>MRHRELLPVPTHRDTGDHNITDIDTKRHDTPTQTCVSLDISKRCRGPVTLERPAEVTAN</sequence>
<organism evidence="2 3">
    <name type="scientific">Mycolicibacterium anyangense</name>
    <dbReference type="NCBI Taxonomy" id="1431246"/>
    <lineage>
        <taxon>Bacteria</taxon>
        <taxon>Bacillati</taxon>
        <taxon>Actinomycetota</taxon>
        <taxon>Actinomycetes</taxon>
        <taxon>Mycobacteriales</taxon>
        <taxon>Mycobacteriaceae</taxon>
        <taxon>Mycolicibacterium</taxon>
    </lineage>
</organism>